<feature type="region of interest" description="Disordered" evidence="1">
    <location>
        <begin position="155"/>
        <end position="175"/>
    </location>
</feature>
<dbReference type="AlphaFoldDB" id="A0A9E7HT02"/>
<feature type="compositionally biased region" description="Basic residues" evidence="1">
    <location>
        <begin position="64"/>
        <end position="74"/>
    </location>
</feature>
<evidence type="ECO:0000313" key="3">
    <source>
        <dbReference type="EMBL" id="URE36568.1"/>
    </source>
</evidence>
<keyword evidence="4" id="KW-1185">Reference proteome</keyword>
<dbReference type="InterPro" id="IPR008889">
    <property type="entry name" value="VQ"/>
</dbReference>
<gene>
    <name evidence="3" type="ORF">MUK42_17693</name>
</gene>
<accession>A0A9E7HT02</accession>
<dbReference type="InterPro" id="IPR039609">
    <property type="entry name" value="VQ_15/22"/>
</dbReference>
<evidence type="ECO:0000259" key="2">
    <source>
        <dbReference type="Pfam" id="PF05678"/>
    </source>
</evidence>
<protein>
    <submittedName>
        <fullName evidence="3">VQ motif</fullName>
    </submittedName>
</protein>
<feature type="region of interest" description="Disordered" evidence="1">
    <location>
        <begin position="42"/>
        <end position="79"/>
    </location>
</feature>
<evidence type="ECO:0000256" key="1">
    <source>
        <dbReference type="SAM" id="MobiDB-lite"/>
    </source>
</evidence>
<dbReference type="Proteomes" id="UP001055439">
    <property type="component" value="Chromosome 8"/>
</dbReference>
<name>A0A9E7HT02_9LILI</name>
<dbReference type="EMBL" id="CP097510">
    <property type="protein sequence ID" value="URE36568.1"/>
    <property type="molecule type" value="Genomic_DNA"/>
</dbReference>
<feature type="region of interest" description="Disordered" evidence="1">
    <location>
        <begin position="1"/>
        <end position="23"/>
    </location>
</feature>
<feature type="domain" description="VQ" evidence="2">
    <location>
        <begin position="80"/>
        <end position="100"/>
    </location>
</feature>
<evidence type="ECO:0000313" key="4">
    <source>
        <dbReference type="Proteomes" id="UP001055439"/>
    </source>
</evidence>
<sequence length="210" mass="22802">MAVHDAASSAAEWSRFDGRSVERTPSLAPAVFAPASESILVTAASSQTSGGGSATPGTEGRVARPPRRRPRPSRRAPVTLFNTNTDNFRAMVQQFTGFPSRPDSSGYRPGSGLRFGDPQMAMAPPGHFRHPQYLAQQYQPHHHHYQQQQQQYQYQESTTTGGLDGRGNSSHNDAFPLQGLHDSSASLEMADVFLFGGTMRPTSTNSRVDG</sequence>
<proteinExistence type="predicted"/>
<dbReference type="OrthoDB" id="787122at2759"/>
<feature type="compositionally biased region" description="Polar residues" evidence="1">
    <location>
        <begin position="156"/>
        <end position="172"/>
    </location>
</feature>
<dbReference type="Pfam" id="PF05678">
    <property type="entry name" value="VQ"/>
    <property type="match status" value="1"/>
</dbReference>
<dbReference type="PANTHER" id="PTHR33179:SF29">
    <property type="entry name" value="OS06G0666400 PROTEIN"/>
    <property type="match status" value="1"/>
</dbReference>
<reference evidence="3" key="1">
    <citation type="submission" date="2022-05" db="EMBL/GenBank/DDBJ databases">
        <title>The Musa troglodytarum L. genome provides insights into the mechanism of non-climacteric behaviour and enrichment of carotenoids.</title>
        <authorList>
            <person name="Wang J."/>
        </authorList>
    </citation>
    <scope>NUCLEOTIDE SEQUENCE</scope>
    <source>
        <tissue evidence="3">Leaf</tissue>
    </source>
</reference>
<dbReference type="PANTHER" id="PTHR33179">
    <property type="entry name" value="VQ MOTIF-CONTAINING PROTEIN"/>
    <property type="match status" value="1"/>
</dbReference>
<organism evidence="3 4">
    <name type="scientific">Musa troglodytarum</name>
    <name type="common">fe'i banana</name>
    <dbReference type="NCBI Taxonomy" id="320322"/>
    <lineage>
        <taxon>Eukaryota</taxon>
        <taxon>Viridiplantae</taxon>
        <taxon>Streptophyta</taxon>
        <taxon>Embryophyta</taxon>
        <taxon>Tracheophyta</taxon>
        <taxon>Spermatophyta</taxon>
        <taxon>Magnoliopsida</taxon>
        <taxon>Liliopsida</taxon>
        <taxon>Zingiberales</taxon>
        <taxon>Musaceae</taxon>
        <taxon>Musa</taxon>
    </lineage>
</organism>